<evidence type="ECO:0008006" key="3">
    <source>
        <dbReference type="Google" id="ProtNLM"/>
    </source>
</evidence>
<protein>
    <recommendedName>
        <fullName evidence="3">Arsenate reductase</fullName>
    </recommendedName>
</protein>
<organism evidence="1 2">
    <name type="scientific">Plantactinospora solaniradicis</name>
    <dbReference type="NCBI Taxonomy" id="1723736"/>
    <lineage>
        <taxon>Bacteria</taxon>
        <taxon>Bacillati</taxon>
        <taxon>Actinomycetota</taxon>
        <taxon>Actinomycetes</taxon>
        <taxon>Micromonosporales</taxon>
        <taxon>Micromonosporaceae</taxon>
        <taxon>Plantactinospora</taxon>
    </lineage>
</organism>
<evidence type="ECO:0000313" key="1">
    <source>
        <dbReference type="EMBL" id="MFC6023316.1"/>
    </source>
</evidence>
<keyword evidence="2" id="KW-1185">Reference proteome</keyword>
<gene>
    <name evidence="1" type="ORF">ACFP2T_45080</name>
</gene>
<dbReference type="Proteomes" id="UP001596203">
    <property type="component" value="Unassembled WGS sequence"/>
</dbReference>
<proteinExistence type="predicted"/>
<sequence length="116" mass="12584">MAEPDGTSTDRVPASCTLPTVEQPVRLAEFDELFATAVRSVHRAAPSRLRLELAPDPEVAARVADLMVRESGCCSFFAFTLSMADHRLRCDVTVPTERVRVLDALTARALTGGNRG</sequence>
<comment type="caution">
    <text evidence="1">The sequence shown here is derived from an EMBL/GenBank/DDBJ whole genome shotgun (WGS) entry which is preliminary data.</text>
</comment>
<accession>A0ABW1KNN1</accession>
<dbReference type="RefSeq" id="WP_377433403.1">
    <property type="nucleotide sequence ID" value="NZ_JBHSPR010000085.1"/>
</dbReference>
<evidence type="ECO:0000313" key="2">
    <source>
        <dbReference type="Proteomes" id="UP001596203"/>
    </source>
</evidence>
<name>A0ABW1KNN1_9ACTN</name>
<reference evidence="2" key="1">
    <citation type="journal article" date="2019" name="Int. J. Syst. Evol. Microbiol.">
        <title>The Global Catalogue of Microorganisms (GCM) 10K type strain sequencing project: providing services to taxonomists for standard genome sequencing and annotation.</title>
        <authorList>
            <consortium name="The Broad Institute Genomics Platform"/>
            <consortium name="The Broad Institute Genome Sequencing Center for Infectious Disease"/>
            <person name="Wu L."/>
            <person name="Ma J."/>
        </authorList>
    </citation>
    <scope>NUCLEOTIDE SEQUENCE [LARGE SCALE GENOMIC DNA]</scope>
    <source>
        <strain evidence="2">ZS-35-S2</strain>
    </source>
</reference>
<dbReference type="EMBL" id="JBHSPR010000085">
    <property type="protein sequence ID" value="MFC6023316.1"/>
    <property type="molecule type" value="Genomic_DNA"/>
</dbReference>